<dbReference type="SUPFAM" id="SSF51246">
    <property type="entry name" value="Rudiment single hybrid motif"/>
    <property type="match status" value="1"/>
</dbReference>
<reference evidence="9 10" key="1">
    <citation type="submission" date="2019-12" db="EMBL/GenBank/DDBJ databases">
        <title>Whole genome shotgun sequence of Streptomyces hygroscopicus subsp. glebosus NBRC 13786.</title>
        <authorList>
            <person name="Ichikawa N."/>
            <person name="Kimura A."/>
            <person name="Kitahashi Y."/>
            <person name="Komaki H."/>
            <person name="Tamura T."/>
        </authorList>
    </citation>
    <scope>NUCLEOTIDE SEQUENCE [LARGE SCALE GENOMIC DNA]</scope>
    <source>
        <strain evidence="9 10">NBRC 13786</strain>
    </source>
</reference>
<dbReference type="FunFam" id="3.30.1490.20:FF:000015">
    <property type="entry name" value="N5-carboxyaminoimidazole ribonucleotide synthase"/>
    <property type="match status" value="1"/>
</dbReference>
<dbReference type="InterPro" id="IPR016185">
    <property type="entry name" value="PreATP-grasp_dom_sf"/>
</dbReference>
<evidence type="ECO:0000313" key="10">
    <source>
        <dbReference type="Proteomes" id="UP000430079"/>
    </source>
</evidence>
<comment type="catalytic activity">
    <reaction evidence="5 6">
        <text>5-amino-1-(5-phospho-beta-D-ribosyl)imidazole + hydrogencarbonate + ATP = 5-carboxyamino-1-(5-phospho-D-ribosyl)imidazole + ADP + phosphate + 2 H(+)</text>
        <dbReference type="Rhea" id="RHEA:19317"/>
        <dbReference type="ChEBI" id="CHEBI:15378"/>
        <dbReference type="ChEBI" id="CHEBI:17544"/>
        <dbReference type="ChEBI" id="CHEBI:30616"/>
        <dbReference type="ChEBI" id="CHEBI:43474"/>
        <dbReference type="ChEBI" id="CHEBI:58730"/>
        <dbReference type="ChEBI" id="CHEBI:137981"/>
        <dbReference type="ChEBI" id="CHEBI:456216"/>
        <dbReference type="EC" id="6.3.4.18"/>
    </reaction>
</comment>
<dbReference type="InterPro" id="IPR011761">
    <property type="entry name" value="ATP-grasp"/>
</dbReference>
<protein>
    <recommendedName>
        <fullName evidence="5 6">N5-carboxyaminoimidazole ribonucleotide synthase</fullName>
        <shortName evidence="5 6">N5-CAIR synthase</shortName>
        <ecNumber evidence="5 6">6.3.4.18</ecNumber>
    </recommendedName>
    <alternativeName>
        <fullName evidence="5 6">5-(carboxyamino)imidazole ribonucleotide synthetase</fullName>
    </alternativeName>
</protein>
<comment type="caution">
    <text evidence="5">Lacks conserved residue(s) required for the propagation of feature annotation.</text>
</comment>
<dbReference type="NCBIfam" id="NF004680">
    <property type="entry name" value="PRK06019.1-6"/>
    <property type="match status" value="1"/>
</dbReference>
<dbReference type="PROSITE" id="PS50975">
    <property type="entry name" value="ATP_GRASP"/>
    <property type="match status" value="1"/>
</dbReference>
<dbReference type="InterPro" id="IPR003135">
    <property type="entry name" value="ATP-grasp_carboxylate-amine"/>
</dbReference>
<dbReference type="FunFam" id="3.40.50.20:FF:000025">
    <property type="entry name" value="N5-carboxyaminoimidazole ribonucleotide synthase"/>
    <property type="match status" value="1"/>
</dbReference>
<dbReference type="GO" id="GO:0005829">
    <property type="term" value="C:cytosol"/>
    <property type="evidence" value="ECO:0007669"/>
    <property type="project" value="TreeGrafter"/>
</dbReference>
<dbReference type="EMBL" id="BLIO01000001">
    <property type="protein sequence ID" value="GFE16518.1"/>
    <property type="molecule type" value="Genomic_DNA"/>
</dbReference>
<dbReference type="GO" id="GO:0034028">
    <property type="term" value="F:5-(carboxyamino)imidazole ribonucleotide synthase activity"/>
    <property type="evidence" value="ECO:0007669"/>
    <property type="project" value="UniProtKB-UniRule"/>
</dbReference>
<feature type="compositionally biased region" description="Basic and acidic residues" evidence="7">
    <location>
        <begin position="134"/>
        <end position="144"/>
    </location>
</feature>
<dbReference type="Pfam" id="PF22660">
    <property type="entry name" value="RS_preATP-grasp-like"/>
    <property type="match status" value="1"/>
</dbReference>
<dbReference type="UniPathway" id="UPA00074">
    <property type="reaction ID" value="UER00942"/>
</dbReference>
<feature type="binding site" evidence="5">
    <location>
        <position position="96"/>
    </location>
    <ligand>
        <name>ATP</name>
        <dbReference type="ChEBI" id="CHEBI:30616"/>
    </ligand>
</feature>
<dbReference type="GO" id="GO:0006189">
    <property type="term" value="P:'de novo' IMP biosynthetic process"/>
    <property type="evidence" value="ECO:0007669"/>
    <property type="project" value="UniProtKB-UniRule"/>
</dbReference>
<dbReference type="InterPro" id="IPR054350">
    <property type="entry name" value="PurT/PurK_preATP-grasp"/>
</dbReference>
<comment type="pathway">
    <text evidence="5 6">Purine metabolism; IMP biosynthesis via de novo pathway; 5-amino-1-(5-phospho-D-ribosyl)imidazole-4-carboxylate from 5-amino-1-(5-phospho-D-ribosyl)imidazole (N5-CAIR route): step 1/2.</text>
</comment>
<evidence type="ECO:0000256" key="5">
    <source>
        <dbReference type="HAMAP-Rule" id="MF_01928"/>
    </source>
</evidence>
<keyword evidence="3 5" id="KW-0658">Purine biosynthesis</keyword>
<feature type="binding site" evidence="5">
    <location>
        <position position="196"/>
    </location>
    <ligand>
        <name>ATP</name>
        <dbReference type="ChEBI" id="CHEBI:30616"/>
    </ligand>
</feature>
<feature type="domain" description="ATP-grasp" evidence="8">
    <location>
        <begin position="100"/>
        <end position="304"/>
    </location>
</feature>
<feature type="binding site" evidence="5">
    <location>
        <begin position="188"/>
        <end position="191"/>
    </location>
    <ligand>
        <name>ATP</name>
        <dbReference type="ChEBI" id="CHEBI:30616"/>
    </ligand>
</feature>
<dbReference type="PANTHER" id="PTHR11609:SF5">
    <property type="entry name" value="PHOSPHORIBOSYLAMINOIMIDAZOLE CARBOXYLASE"/>
    <property type="match status" value="1"/>
</dbReference>
<accession>A0A640SZN8</accession>
<comment type="function">
    <text evidence="6">Catalyzes the ATP-dependent conversion of 5-aminoimidazole ribonucleotide (AIR) and HCO(3)- to N5-carboxyaminoimidazole ribonucleotide (N5-CAIR).</text>
</comment>
<dbReference type="PANTHER" id="PTHR11609">
    <property type="entry name" value="PURINE BIOSYNTHESIS PROTEIN 6/7, PUR6/7"/>
    <property type="match status" value="1"/>
</dbReference>
<dbReference type="Pfam" id="PF17769">
    <property type="entry name" value="PurK_C"/>
    <property type="match status" value="1"/>
</dbReference>
<keyword evidence="1 5" id="KW-0436">Ligase</keyword>
<evidence type="ECO:0000256" key="6">
    <source>
        <dbReference type="RuleBase" id="RU361200"/>
    </source>
</evidence>
<sequence>MVGGGQLARMTHEAGIPLGIKFKLLSDTPQDSAAQVVGDVVIGDYRDLDTLRAFARGCDVITFDHEHVPTEHLRALEADGIPVRPGPDALVHAQDKGVMRAKLDAIDVPCPRHRIVSDPADVERFAAEISGGGAERRGEGRRSGDGSGGFPVILKTVRGGYDGKGVWVVRSSKDAAEPFRAGVPVLAEEKVDFVRELAANIVRSPHGQAVAYPVVESIQVDGVCDTVIAPAPGLDSELAGQAQELALRIAQELGVVGHLAVELFETADGRILVNELAMRPHNSGHWTQDGAITSQFANHVRAVLDLPLGDPRPRARWTVMANVLGGDYPDMYYAYLHCMARDPQLKIHMYGKDVKPGRKVGHVNTYGDDLADVRERAAHAAGYLRGTITE</sequence>
<evidence type="ECO:0000256" key="7">
    <source>
        <dbReference type="SAM" id="MobiDB-lite"/>
    </source>
</evidence>
<comment type="function">
    <text evidence="5">Catalyzes the ATP-dependent conversion of 5-aminoimidazole ribonucleotide (AIR) and HCO(3)(-) to N5-carboxyaminoimidazole ribonucleotide (N5-CAIR).</text>
</comment>
<dbReference type="SUPFAM" id="SSF52440">
    <property type="entry name" value="PreATP-grasp domain"/>
    <property type="match status" value="1"/>
</dbReference>
<dbReference type="AlphaFoldDB" id="A0A640SZN8"/>
<evidence type="ECO:0000256" key="1">
    <source>
        <dbReference type="ARBA" id="ARBA00022598"/>
    </source>
</evidence>
<dbReference type="Gene3D" id="3.40.50.20">
    <property type="match status" value="1"/>
</dbReference>
<feature type="binding site" evidence="5">
    <location>
        <position position="155"/>
    </location>
    <ligand>
        <name>ATP</name>
        <dbReference type="ChEBI" id="CHEBI:30616"/>
    </ligand>
</feature>
<evidence type="ECO:0000256" key="3">
    <source>
        <dbReference type="ARBA" id="ARBA00022755"/>
    </source>
</evidence>
<evidence type="ECO:0000256" key="2">
    <source>
        <dbReference type="ARBA" id="ARBA00022741"/>
    </source>
</evidence>
<dbReference type="InterPro" id="IPR011054">
    <property type="entry name" value="Rudment_hybrid_motif"/>
</dbReference>
<comment type="caution">
    <text evidence="9">The sequence shown here is derived from an EMBL/GenBank/DDBJ whole genome shotgun (WGS) entry which is preliminary data.</text>
</comment>
<keyword evidence="2 5" id="KW-0547">Nucleotide-binding</keyword>
<keyword evidence="4 5" id="KW-0067">ATP-binding</keyword>
<dbReference type="Gene3D" id="3.30.470.20">
    <property type="entry name" value="ATP-grasp fold, B domain"/>
    <property type="match status" value="1"/>
</dbReference>
<evidence type="ECO:0000256" key="4">
    <source>
        <dbReference type="ARBA" id="ARBA00022840"/>
    </source>
</evidence>
<dbReference type="EC" id="6.3.4.18" evidence="5 6"/>
<name>A0A640SZN8_9ACTN</name>
<comment type="subunit">
    <text evidence="5 6">Homodimer.</text>
</comment>
<evidence type="ECO:0000259" key="8">
    <source>
        <dbReference type="PROSITE" id="PS50975"/>
    </source>
</evidence>
<evidence type="ECO:0000313" key="9">
    <source>
        <dbReference type="EMBL" id="GFE16518.1"/>
    </source>
</evidence>
<dbReference type="NCBIfam" id="TIGR01161">
    <property type="entry name" value="purK"/>
    <property type="match status" value="1"/>
</dbReference>
<gene>
    <name evidence="5 6 9" type="primary">purK</name>
    <name evidence="9" type="ORF">Sgleb_45650</name>
</gene>
<dbReference type="Proteomes" id="UP000430079">
    <property type="component" value="Unassembled WGS sequence"/>
</dbReference>
<dbReference type="Pfam" id="PF02222">
    <property type="entry name" value="ATP-grasp"/>
    <property type="match status" value="1"/>
</dbReference>
<dbReference type="HAMAP" id="MF_01928">
    <property type="entry name" value="PurK"/>
    <property type="match status" value="1"/>
</dbReference>
<proteinExistence type="inferred from homology"/>
<comment type="similarity">
    <text evidence="5 6">Belongs to the PurK/PurT family.</text>
</comment>
<dbReference type="InterPro" id="IPR013815">
    <property type="entry name" value="ATP_grasp_subdomain_1"/>
</dbReference>
<dbReference type="GO" id="GO:0004638">
    <property type="term" value="F:phosphoribosylaminoimidazole carboxylase activity"/>
    <property type="evidence" value="ECO:0007669"/>
    <property type="project" value="InterPro"/>
</dbReference>
<dbReference type="GO" id="GO:0005524">
    <property type="term" value="F:ATP binding"/>
    <property type="evidence" value="ECO:0007669"/>
    <property type="project" value="UniProtKB-UniRule"/>
</dbReference>
<dbReference type="NCBIfam" id="NF004679">
    <property type="entry name" value="PRK06019.1-5"/>
    <property type="match status" value="1"/>
</dbReference>
<keyword evidence="10" id="KW-1185">Reference proteome</keyword>
<dbReference type="FunFam" id="3.30.470.20:FF:000029">
    <property type="entry name" value="N5-carboxyaminoimidazole ribonucleotide synthase"/>
    <property type="match status" value="1"/>
</dbReference>
<feature type="region of interest" description="Disordered" evidence="7">
    <location>
        <begin position="129"/>
        <end position="149"/>
    </location>
</feature>
<dbReference type="Gene3D" id="3.30.1490.20">
    <property type="entry name" value="ATP-grasp fold, A domain"/>
    <property type="match status" value="1"/>
</dbReference>
<feature type="binding site" evidence="5">
    <location>
        <begin position="274"/>
        <end position="275"/>
    </location>
    <ligand>
        <name>ATP</name>
        <dbReference type="ChEBI" id="CHEBI:30616"/>
    </ligand>
</feature>
<dbReference type="SUPFAM" id="SSF56059">
    <property type="entry name" value="Glutathione synthetase ATP-binding domain-like"/>
    <property type="match status" value="1"/>
</dbReference>
<organism evidence="9 10">
    <name type="scientific">Streptomyces glebosus</name>
    <dbReference type="NCBI Taxonomy" id="249580"/>
    <lineage>
        <taxon>Bacteria</taxon>
        <taxon>Bacillati</taxon>
        <taxon>Actinomycetota</taxon>
        <taxon>Actinomycetes</taxon>
        <taxon>Kitasatosporales</taxon>
        <taxon>Streptomycetaceae</taxon>
        <taxon>Streptomyces</taxon>
    </lineage>
</organism>
<dbReference type="GO" id="GO:0046872">
    <property type="term" value="F:metal ion binding"/>
    <property type="evidence" value="ECO:0007669"/>
    <property type="project" value="InterPro"/>
</dbReference>
<dbReference type="InterPro" id="IPR040686">
    <property type="entry name" value="PurK_C"/>
</dbReference>
<dbReference type="InterPro" id="IPR005875">
    <property type="entry name" value="PurK"/>
</dbReference>